<feature type="compositionally biased region" description="Acidic residues" evidence="1">
    <location>
        <begin position="180"/>
        <end position="190"/>
    </location>
</feature>
<comment type="caution">
    <text evidence="3">The sequence shown here is derived from an EMBL/GenBank/DDBJ whole genome shotgun (WGS) entry which is preliminary data.</text>
</comment>
<evidence type="ECO:0000256" key="1">
    <source>
        <dbReference type="SAM" id="MobiDB-lite"/>
    </source>
</evidence>
<evidence type="ECO:0000259" key="2">
    <source>
        <dbReference type="Pfam" id="PF26130"/>
    </source>
</evidence>
<protein>
    <recommendedName>
        <fullName evidence="2">PB1-like domain-containing protein</fullName>
    </recommendedName>
</protein>
<gene>
    <name evidence="3" type="ORF">PIB30_059608</name>
</gene>
<feature type="region of interest" description="Disordered" evidence="1">
    <location>
        <begin position="141"/>
        <end position="249"/>
    </location>
</feature>
<dbReference type="Proteomes" id="UP001341840">
    <property type="component" value="Unassembled WGS sequence"/>
</dbReference>
<dbReference type="EMBL" id="JASCZI010242170">
    <property type="protein sequence ID" value="MED6209958.1"/>
    <property type="molecule type" value="Genomic_DNA"/>
</dbReference>
<proteinExistence type="predicted"/>
<feature type="domain" description="PB1-like" evidence="2">
    <location>
        <begin position="8"/>
        <end position="107"/>
    </location>
</feature>
<evidence type="ECO:0000313" key="4">
    <source>
        <dbReference type="Proteomes" id="UP001341840"/>
    </source>
</evidence>
<feature type="compositionally biased region" description="Basic and acidic residues" evidence="1">
    <location>
        <begin position="169"/>
        <end position="179"/>
    </location>
</feature>
<accession>A0ABU6YM70</accession>
<organism evidence="3 4">
    <name type="scientific">Stylosanthes scabra</name>
    <dbReference type="NCBI Taxonomy" id="79078"/>
    <lineage>
        <taxon>Eukaryota</taxon>
        <taxon>Viridiplantae</taxon>
        <taxon>Streptophyta</taxon>
        <taxon>Embryophyta</taxon>
        <taxon>Tracheophyta</taxon>
        <taxon>Spermatophyta</taxon>
        <taxon>Magnoliopsida</taxon>
        <taxon>eudicotyledons</taxon>
        <taxon>Gunneridae</taxon>
        <taxon>Pentapetalae</taxon>
        <taxon>rosids</taxon>
        <taxon>fabids</taxon>
        <taxon>Fabales</taxon>
        <taxon>Fabaceae</taxon>
        <taxon>Papilionoideae</taxon>
        <taxon>50 kb inversion clade</taxon>
        <taxon>dalbergioids sensu lato</taxon>
        <taxon>Dalbergieae</taxon>
        <taxon>Pterocarpus clade</taxon>
        <taxon>Stylosanthes</taxon>
    </lineage>
</organism>
<feature type="compositionally biased region" description="Acidic residues" evidence="1">
    <location>
        <begin position="210"/>
        <end position="223"/>
    </location>
</feature>
<reference evidence="3 4" key="1">
    <citation type="journal article" date="2023" name="Plants (Basel)">
        <title>Bridging the Gap: Combining Genomics and Transcriptomics Approaches to Understand Stylosanthes scabra, an Orphan Legume from the Brazilian Caatinga.</title>
        <authorList>
            <person name="Ferreira-Neto J.R.C."/>
            <person name="da Silva M.D."/>
            <person name="Binneck E."/>
            <person name="de Melo N.F."/>
            <person name="da Silva R.H."/>
            <person name="de Melo A.L.T.M."/>
            <person name="Pandolfi V."/>
            <person name="Bustamante F.O."/>
            <person name="Brasileiro-Vidal A.C."/>
            <person name="Benko-Iseppon A.M."/>
        </authorList>
    </citation>
    <scope>NUCLEOTIDE SEQUENCE [LARGE SCALE GENOMIC DNA]</scope>
    <source>
        <tissue evidence="3">Leaves</tissue>
    </source>
</reference>
<name>A0ABU6YM70_9FABA</name>
<feature type="compositionally biased region" description="Basic and acidic residues" evidence="1">
    <location>
        <begin position="224"/>
        <end position="234"/>
    </location>
</feature>
<keyword evidence="4" id="KW-1185">Reference proteome</keyword>
<dbReference type="Pfam" id="PF26130">
    <property type="entry name" value="PB1-like"/>
    <property type="match status" value="1"/>
</dbReference>
<sequence>CLEKNMSYFNLTVYHEGIFVHDQPLQYVGAQRTIIEEMDSDWWSMHEAFSELRRLRYQRTNISAFWYKDHAVNLSEENLRLFETGTDAKDMYNIARARNHVEMFVVHEVDNYEEPFPKGGYIDVGDPIVKDDKQVAKKCANGDNNETHAEGSNECANKGAYDGGEQGANEEHNDGRSEAGSDEDSDDEEFLPSPSDIDSADDVYFTDSEDKYDDESGFEEQNDNGDRPLIDKGKGIANAEFNDDGTCDSDDFEKDYEVSGGLGEDDGHGIRYQVYKPQKDMKDYTWQLGTLFASRDEFKEAVVTYAVQNTRGVTFKKCNRKRVRVVCVKGCPF</sequence>
<evidence type="ECO:0000313" key="3">
    <source>
        <dbReference type="EMBL" id="MED6209958.1"/>
    </source>
</evidence>
<dbReference type="InterPro" id="IPR058594">
    <property type="entry name" value="PB1-like_dom_pln"/>
</dbReference>
<feature type="non-terminal residue" evidence="3">
    <location>
        <position position="1"/>
    </location>
</feature>